<evidence type="ECO:0000313" key="2">
    <source>
        <dbReference type="Proteomes" id="UP001066276"/>
    </source>
</evidence>
<protein>
    <submittedName>
        <fullName evidence="1">Uncharacterized protein</fullName>
    </submittedName>
</protein>
<accession>A0AAV7N5L5</accession>
<reference evidence="1" key="1">
    <citation type="journal article" date="2022" name="bioRxiv">
        <title>Sequencing and chromosome-scale assembly of the giantPleurodeles waltlgenome.</title>
        <authorList>
            <person name="Brown T."/>
            <person name="Elewa A."/>
            <person name="Iarovenko S."/>
            <person name="Subramanian E."/>
            <person name="Araus A.J."/>
            <person name="Petzold A."/>
            <person name="Susuki M."/>
            <person name="Suzuki K.-i.T."/>
            <person name="Hayashi T."/>
            <person name="Toyoda A."/>
            <person name="Oliveira C."/>
            <person name="Osipova E."/>
            <person name="Leigh N.D."/>
            <person name="Simon A."/>
            <person name="Yun M.H."/>
        </authorList>
    </citation>
    <scope>NUCLEOTIDE SEQUENCE</scope>
    <source>
        <strain evidence="1">20211129_DDA</strain>
        <tissue evidence="1">Liver</tissue>
    </source>
</reference>
<name>A0AAV7N5L5_PLEWA</name>
<proteinExistence type="predicted"/>
<dbReference type="Proteomes" id="UP001066276">
    <property type="component" value="Chromosome 9"/>
</dbReference>
<comment type="caution">
    <text evidence="1">The sequence shown here is derived from an EMBL/GenBank/DDBJ whole genome shotgun (WGS) entry which is preliminary data.</text>
</comment>
<dbReference type="EMBL" id="JANPWB010000013">
    <property type="protein sequence ID" value="KAJ1111338.1"/>
    <property type="molecule type" value="Genomic_DNA"/>
</dbReference>
<sequence length="131" mass="13800">MSPGSAPEVGRCWCGNCGLGDTATALVASAGPMLLLLKIPGSGIPYTAVFLGSNLVHERGAAVHRELPSKSDCSEADAQGQMAQCTLIERQIWAVRVPACHSWLKFTGFDLWADRALQQGPGDTLGVFLSS</sequence>
<organism evidence="1 2">
    <name type="scientific">Pleurodeles waltl</name>
    <name type="common">Iberian ribbed newt</name>
    <dbReference type="NCBI Taxonomy" id="8319"/>
    <lineage>
        <taxon>Eukaryota</taxon>
        <taxon>Metazoa</taxon>
        <taxon>Chordata</taxon>
        <taxon>Craniata</taxon>
        <taxon>Vertebrata</taxon>
        <taxon>Euteleostomi</taxon>
        <taxon>Amphibia</taxon>
        <taxon>Batrachia</taxon>
        <taxon>Caudata</taxon>
        <taxon>Salamandroidea</taxon>
        <taxon>Salamandridae</taxon>
        <taxon>Pleurodelinae</taxon>
        <taxon>Pleurodeles</taxon>
    </lineage>
</organism>
<evidence type="ECO:0000313" key="1">
    <source>
        <dbReference type="EMBL" id="KAJ1111338.1"/>
    </source>
</evidence>
<dbReference type="AlphaFoldDB" id="A0AAV7N5L5"/>
<keyword evidence="2" id="KW-1185">Reference proteome</keyword>
<gene>
    <name evidence="1" type="ORF">NDU88_008674</name>
</gene>